<gene>
    <name evidence="6" type="ORF">D3C57_140330</name>
</gene>
<dbReference type="Gene3D" id="3.40.190.290">
    <property type="match status" value="1"/>
</dbReference>
<dbReference type="GO" id="GO:0000976">
    <property type="term" value="F:transcription cis-regulatory region binding"/>
    <property type="evidence" value="ECO:0007669"/>
    <property type="project" value="TreeGrafter"/>
</dbReference>
<evidence type="ECO:0000256" key="1">
    <source>
        <dbReference type="ARBA" id="ARBA00009437"/>
    </source>
</evidence>
<keyword evidence="4" id="KW-0804">Transcription</keyword>
<reference evidence="6 7" key="1">
    <citation type="journal article" date="2018" name="J. Biol. Chem.">
        <title>Discovery of the actinoplanic acid pathway in Streptomyces rapamycinicus reveals a genetically conserved synergism with rapamycin.</title>
        <authorList>
            <person name="Mrak P."/>
            <person name="Krastel P."/>
            <person name="Pivk Lukancic P."/>
            <person name="Tao J."/>
            <person name="Pistorius D."/>
            <person name="Moore C.M."/>
        </authorList>
    </citation>
    <scope>NUCLEOTIDE SEQUENCE [LARGE SCALE GENOMIC DNA]</scope>
    <source>
        <strain evidence="6 7">NRRL 5491</strain>
    </source>
</reference>
<sequence>MELSDLRIFLAVAITARRVSDLGTVLRNPKILVFRSGCSYRMRLERILHARGAVGVRCVEFGSLDGILGCVGAGMGISLLPAAVVERHAAREHIWVHDLPEDEGRAETVFVQRVDAPPAPALTRFLTHARAVEQELPELRMVGGSSTAAG</sequence>
<evidence type="ECO:0000313" key="6">
    <source>
        <dbReference type="EMBL" id="RLV75610.1"/>
    </source>
</evidence>
<feature type="domain" description="LysR substrate-binding" evidence="5">
    <location>
        <begin position="26"/>
        <end position="131"/>
    </location>
</feature>
<dbReference type="KEGG" id="src:M271_03195"/>
<organism evidence="6 7">
    <name type="scientific">Streptomyces rapamycinicus (strain ATCC 29253 / DSM 41530 / NRRL 5491 / AYB-994)</name>
    <name type="common">Streptomyces hygroscopicus (strain ATCC 29253)</name>
    <dbReference type="NCBI Taxonomy" id="1343740"/>
    <lineage>
        <taxon>Bacteria</taxon>
        <taxon>Bacillati</taxon>
        <taxon>Actinomycetota</taxon>
        <taxon>Actinomycetes</taxon>
        <taxon>Kitasatosporales</taxon>
        <taxon>Streptomycetaceae</taxon>
        <taxon>Streptomyces</taxon>
        <taxon>Streptomyces violaceusniger group</taxon>
    </lineage>
</organism>
<keyword evidence="3" id="KW-0238">DNA-binding</keyword>
<comment type="caution">
    <text evidence="6">The sequence shown here is derived from an EMBL/GenBank/DDBJ whole genome shotgun (WGS) entry which is preliminary data.</text>
</comment>
<keyword evidence="2" id="KW-0805">Transcription regulation</keyword>
<evidence type="ECO:0000256" key="4">
    <source>
        <dbReference type="ARBA" id="ARBA00023163"/>
    </source>
</evidence>
<dbReference type="PANTHER" id="PTHR30126:SF40">
    <property type="entry name" value="HTH-TYPE TRANSCRIPTIONAL REGULATOR GLTR"/>
    <property type="match status" value="1"/>
</dbReference>
<dbReference type="HOGENOM" id="CLU_1739534_0_0_11"/>
<dbReference type="RefSeq" id="WP_020865671.1">
    <property type="nucleotide sequence ID" value="NC_022785.1"/>
</dbReference>
<name>A0A0A0NCU4_STRRN</name>
<dbReference type="GO" id="GO:0006355">
    <property type="term" value="P:regulation of DNA-templated transcription"/>
    <property type="evidence" value="ECO:0007669"/>
    <property type="project" value="TreeGrafter"/>
</dbReference>
<dbReference type="Proteomes" id="UP000281594">
    <property type="component" value="Unassembled WGS sequence"/>
</dbReference>
<dbReference type="AlphaFoldDB" id="A0A0A0NCU4"/>
<dbReference type="STRING" id="1343740.M271_03195"/>
<evidence type="ECO:0000259" key="5">
    <source>
        <dbReference type="Pfam" id="PF03466"/>
    </source>
</evidence>
<protein>
    <recommendedName>
        <fullName evidence="5">LysR substrate-binding domain-containing protein</fullName>
    </recommendedName>
</protein>
<accession>A0A0A0NCU4</accession>
<dbReference type="SUPFAM" id="SSF53850">
    <property type="entry name" value="Periplasmic binding protein-like II"/>
    <property type="match status" value="1"/>
</dbReference>
<dbReference type="PANTHER" id="PTHR30126">
    <property type="entry name" value="HTH-TYPE TRANSCRIPTIONAL REGULATOR"/>
    <property type="match status" value="1"/>
</dbReference>
<dbReference type="EMBL" id="QYCY01000002">
    <property type="protein sequence ID" value="RLV75610.1"/>
    <property type="molecule type" value="Genomic_DNA"/>
</dbReference>
<evidence type="ECO:0000256" key="3">
    <source>
        <dbReference type="ARBA" id="ARBA00023125"/>
    </source>
</evidence>
<dbReference type="Pfam" id="PF03466">
    <property type="entry name" value="LysR_substrate"/>
    <property type="match status" value="1"/>
</dbReference>
<evidence type="ECO:0000256" key="2">
    <source>
        <dbReference type="ARBA" id="ARBA00023015"/>
    </source>
</evidence>
<dbReference type="eggNOG" id="COG0583">
    <property type="taxonomic scope" value="Bacteria"/>
</dbReference>
<dbReference type="InterPro" id="IPR005119">
    <property type="entry name" value="LysR_subst-bd"/>
</dbReference>
<proteinExistence type="inferred from homology"/>
<comment type="similarity">
    <text evidence="1">Belongs to the LysR transcriptional regulatory family.</text>
</comment>
<evidence type="ECO:0000313" key="7">
    <source>
        <dbReference type="Proteomes" id="UP000281594"/>
    </source>
</evidence>